<dbReference type="PROSITE" id="PS00411">
    <property type="entry name" value="KINESIN_MOTOR_1"/>
    <property type="match status" value="1"/>
</dbReference>
<reference evidence="10 11" key="1">
    <citation type="journal article" date="2018" name="Nat. Ecol. Evol.">
        <title>Pezizomycetes genomes reveal the molecular basis of ectomycorrhizal truffle lifestyle.</title>
        <authorList>
            <person name="Murat C."/>
            <person name="Payen T."/>
            <person name="Noel B."/>
            <person name="Kuo A."/>
            <person name="Morin E."/>
            <person name="Chen J."/>
            <person name="Kohler A."/>
            <person name="Krizsan K."/>
            <person name="Balestrini R."/>
            <person name="Da Silva C."/>
            <person name="Montanini B."/>
            <person name="Hainaut M."/>
            <person name="Levati E."/>
            <person name="Barry K.W."/>
            <person name="Belfiori B."/>
            <person name="Cichocki N."/>
            <person name="Clum A."/>
            <person name="Dockter R.B."/>
            <person name="Fauchery L."/>
            <person name="Guy J."/>
            <person name="Iotti M."/>
            <person name="Le Tacon F."/>
            <person name="Lindquist E.A."/>
            <person name="Lipzen A."/>
            <person name="Malagnac F."/>
            <person name="Mello A."/>
            <person name="Molinier V."/>
            <person name="Miyauchi S."/>
            <person name="Poulain J."/>
            <person name="Riccioni C."/>
            <person name="Rubini A."/>
            <person name="Sitrit Y."/>
            <person name="Splivallo R."/>
            <person name="Traeger S."/>
            <person name="Wang M."/>
            <person name="Zifcakova L."/>
            <person name="Wipf D."/>
            <person name="Zambonelli A."/>
            <person name="Paolocci F."/>
            <person name="Nowrousian M."/>
            <person name="Ottonello S."/>
            <person name="Baldrian P."/>
            <person name="Spatafora J.W."/>
            <person name="Henrissat B."/>
            <person name="Nagy L.G."/>
            <person name="Aury J.M."/>
            <person name="Wincker P."/>
            <person name="Grigoriev I.V."/>
            <person name="Bonfante P."/>
            <person name="Martin F.M."/>
        </authorList>
    </citation>
    <scope>NUCLEOTIDE SEQUENCE [LARGE SCALE GENOMIC DNA]</scope>
    <source>
        <strain evidence="10 11">120613-1</strain>
    </source>
</reference>
<evidence type="ECO:0000256" key="4">
    <source>
        <dbReference type="ARBA" id="ARBA00023175"/>
    </source>
</evidence>
<protein>
    <recommendedName>
        <fullName evidence="6">Kinesin-like protein</fullName>
    </recommendedName>
</protein>
<feature type="region of interest" description="Disordered" evidence="8">
    <location>
        <begin position="594"/>
        <end position="621"/>
    </location>
</feature>
<evidence type="ECO:0000256" key="7">
    <source>
        <dbReference type="SAM" id="Coils"/>
    </source>
</evidence>
<comment type="similarity">
    <text evidence="5 6">Belongs to the TRAFAC class myosin-kinesin ATPase superfamily. Kinesin family.</text>
</comment>
<feature type="binding site" evidence="5">
    <location>
        <begin position="100"/>
        <end position="107"/>
    </location>
    <ligand>
        <name>ATP</name>
        <dbReference type="ChEBI" id="CHEBI:30616"/>
    </ligand>
</feature>
<evidence type="ECO:0000256" key="1">
    <source>
        <dbReference type="ARBA" id="ARBA00022701"/>
    </source>
</evidence>
<dbReference type="STRING" id="1336337.A0A3N4J5V1"/>
<dbReference type="GO" id="GO:0007018">
    <property type="term" value="P:microtubule-based movement"/>
    <property type="evidence" value="ECO:0007669"/>
    <property type="project" value="InterPro"/>
</dbReference>
<evidence type="ECO:0000256" key="3">
    <source>
        <dbReference type="ARBA" id="ARBA00022840"/>
    </source>
</evidence>
<feature type="domain" description="Kinesin motor" evidence="9">
    <location>
        <begin position="13"/>
        <end position="442"/>
    </location>
</feature>
<evidence type="ECO:0000259" key="9">
    <source>
        <dbReference type="PROSITE" id="PS50067"/>
    </source>
</evidence>
<dbReference type="AlphaFoldDB" id="A0A3N4J5V1"/>
<dbReference type="GO" id="GO:0005634">
    <property type="term" value="C:nucleus"/>
    <property type="evidence" value="ECO:0007669"/>
    <property type="project" value="TreeGrafter"/>
</dbReference>
<keyword evidence="4 5" id="KW-0505">Motor protein</keyword>
<dbReference type="GO" id="GO:0008017">
    <property type="term" value="F:microtubule binding"/>
    <property type="evidence" value="ECO:0007669"/>
    <property type="project" value="InterPro"/>
</dbReference>
<dbReference type="PANTHER" id="PTHR24115">
    <property type="entry name" value="KINESIN-RELATED"/>
    <property type="match status" value="1"/>
</dbReference>
<keyword evidence="10" id="KW-0378">Hydrolase</keyword>
<evidence type="ECO:0000256" key="2">
    <source>
        <dbReference type="ARBA" id="ARBA00022741"/>
    </source>
</evidence>
<proteinExistence type="inferred from homology"/>
<dbReference type="Gene3D" id="3.40.850.10">
    <property type="entry name" value="Kinesin motor domain"/>
    <property type="match status" value="2"/>
</dbReference>
<gene>
    <name evidence="10" type="ORF">L873DRAFT_1831038</name>
</gene>
<dbReference type="InterPro" id="IPR027417">
    <property type="entry name" value="P-loop_NTPase"/>
</dbReference>
<keyword evidence="3 5" id="KW-0067">ATP-binding</keyword>
<name>A0A3N4J5V1_9PEZI</name>
<dbReference type="PROSITE" id="PS50067">
    <property type="entry name" value="KINESIN_MOTOR_2"/>
    <property type="match status" value="1"/>
</dbReference>
<dbReference type="InterPro" id="IPR027640">
    <property type="entry name" value="Kinesin-like_fam"/>
</dbReference>
<dbReference type="EMBL" id="ML120468">
    <property type="protein sequence ID" value="RPA92637.1"/>
    <property type="molecule type" value="Genomic_DNA"/>
</dbReference>
<dbReference type="GO" id="GO:0003777">
    <property type="term" value="F:microtubule motor activity"/>
    <property type="evidence" value="ECO:0007669"/>
    <property type="project" value="InterPro"/>
</dbReference>
<accession>A0A3N4J5V1</accession>
<dbReference type="GO" id="GO:0005524">
    <property type="term" value="F:ATP binding"/>
    <property type="evidence" value="ECO:0007669"/>
    <property type="project" value="UniProtKB-UniRule"/>
</dbReference>
<dbReference type="SUPFAM" id="SSF52540">
    <property type="entry name" value="P-loop containing nucleoside triphosphate hydrolases"/>
    <property type="match status" value="1"/>
</dbReference>
<dbReference type="Proteomes" id="UP000276215">
    <property type="component" value="Unassembled WGS sequence"/>
</dbReference>
<keyword evidence="11" id="KW-1185">Reference proteome</keyword>
<dbReference type="GO" id="GO:0005871">
    <property type="term" value="C:kinesin complex"/>
    <property type="evidence" value="ECO:0007669"/>
    <property type="project" value="TreeGrafter"/>
</dbReference>
<evidence type="ECO:0000313" key="10">
    <source>
        <dbReference type="EMBL" id="RPA92637.1"/>
    </source>
</evidence>
<dbReference type="SMART" id="SM00129">
    <property type="entry name" value="KISc"/>
    <property type="match status" value="1"/>
</dbReference>
<keyword evidence="7" id="KW-0175">Coiled coil</keyword>
<keyword evidence="1 6" id="KW-0493">Microtubule</keyword>
<evidence type="ECO:0000313" key="11">
    <source>
        <dbReference type="Proteomes" id="UP000276215"/>
    </source>
</evidence>
<sequence length="621" mass="69199">MESTKSPPTTAQLFQVFLRLRPSSPQSSVSETRFLTPAPGQNFVYVTPPQERNRFRAIEKFGFTRIFDELSEQKDVFVETVMPLLQQAINGRDGTLATLGVTGSGKTHTILGSKDQKGMTQMALDVLFSSVGDRIVDYNKVDIMTSDHTEAILTDAATFHERMNSALVKTPIKRRILGKFLAHKLQDGHTSKRSSLAHISTPKAPDVSDLSVDLDSKSKYAVLISMYELYNDRIFDLLDDSSINNQNRRKALIFKKPSTTPAWDTSKESKKVVSGLRKIYAKNFQEALQILEHGQASRRASPTHSNSVSSRSHAFLQIEVKRFSPRGNEKNGASLHIVDLAGSERARTAKTAGERLAEAGSINRSLMCLGQCLQLQTQVSDNGKPAVVPWRQSKLTELLFSNSFSGAGGGGQRASMIVTADAMGDFNATTQILRYSALAREVTVPRAASRQISGMSDSSAASSALEELTALSTTLSQDDSKDALIARLLSQLEETETRWRDAEERCLNIEQQVREEVADEMEERLEEVRRETLEHFEMEEEWREGYVDGKLEILRKGIEIHEDTPPDAAERIQELESENELLRREVLALRREALSRSPSKGRSGGRGFPSPLKGMENLEMY</sequence>
<evidence type="ECO:0000256" key="5">
    <source>
        <dbReference type="PROSITE-ProRule" id="PRU00283"/>
    </source>
</evidence>
<keyword evidence="2 5" id="KW-0547">Nucleotide-binding</keyword>
<dbReference type="OrthoDB" id="123929at2759"/>
<dbReference type="GO" id="GO:0005874">
    <property type="term" value="C:microtubule"/>
    <property type="evidence" value="ECO:0007669"/>
    <property type="project" value="UniProtKB-KW"/>
</dbReference>
<dbReference type="InterPro" id="IPR001752">
    <property type="entry name" value="Kinesin_motor_dom"/>
</dbReference>
<feature type="coiled-coil region" evidence="7">
    <location>
        <begin position="485"/>
        <end position="531"/>
    </location>
</feature>
<dbReference type="PANTHER" id="PTHR24115:SF1008">
    <property type="entry name" value="KINESIN-LIKE PROTEIN SUBITO"/>
    <property type="match status" value="1"/>
</dbReference>
<evidence type="ECO:0000256" key="8">
    <source>
        <dbReference type="SAM" id="MobiDB-lite"/>
    </source>
</evidence>
<dbReference type="Pfam" id="PF00225">
    <property type="entry name" value="Kinesin"/>
    <property type="match status" value="1"/>
</dbReference>
<dbReference type="GO" id="GO:0016887">
    <property type="term" value="F:ATP hydrolysis activity"/>
    <property type="evidence" value="ECO:0007669"/>
    <property type="project" value="TreeGrafter"/>
</dbReference>
<dbReference type="InterPro" id="IPR036961">
    <property type="entry name" value="Kinesin_motor_dom_sf"/>
</dbReference>
<dbReference type="PRINTS" id="PR00380">
    <property type="entry name" value="KINESINHEAVY"/>
</dbReference>
<organism evidence="10 11">
    <name type="scientific">Choiromyces venosus 120613-1</name>
    <dbReference type="NCBI Taxonomy" id="1336337"/>
    <lineage>
        <taxon>Eukaryota</taxon>
        <taxon>Fungi</taxon>
        <taxon>Dikarya</taxon>
        <taxon>Ascomycota</taxon>
        <taxon>Pezizomycotina</taxon>
        <taxon>Pezizomycetes</taxon>
        <taxon>Pezizales</taxon>
        <taxon>Tuberaceae</taxon>
        <taxon>Choiromyces</taxon>
    </lineage>
</organism>
<evidence type="ECO:0000256" key="6">
    <source>
        <dbReference type="RuleBase" id="RU000394"/>
    </source>
</evidence>
<dbReference type="InterPro" id="IPR019821">
    <property type="entry name" value="Kinesin_motor_CS"/>
</dbReference>